<proteinExistence type="predicted"/>
<dbReference type="SUPFAM" id="SSF47986">
    <property type="entry name" value="DEATH domain"/>
    <property type="match status" value="1"/>
</dbReference>
<feature type="domain" description="Death" evidence="2">
    <location>
        <begin position="26"/>
        <end position="93"/>
    </location>
</feature>
<dbReference type="Gene3D" id="1.10.533.10">
    <property type="entry name" value="Death Domain, Fas"/>
    <property type="match status" value="1"/>
</dbReference>
<evidence type="ECO:0000313" key="3">
    <source>
        <dbReference type="EMBL" id="CAI8025317.1"/>
    </source>
</evidence>
<keyword evidence="4" id="KW-1185">Reference proteome</keyword>
<gene>
    <name evidence="3" type="ORF">GBAR_LOCUS14640</name>
</gene>
<reference evidence="3" key="1">
    <citation type="submission" date="2023-03" db="EMBL/GenBank/DDBJ databases">
        <authorList>
            <person name="Steffen K."/>
            <person name="Cardenas P."/>
        </authorList>
    </citation>
    <scope>NUCLEOTIDE SEQUENCE</scope>
</reference>
<dbReference type="Pfam" id="PF00531">
    <property type="entry name" value="Death"/>
    <property type="match status" value="1"/>
</dbReference>
<dbReference type="InterPro" id="IPR011029">
    <property type="entry name" value="DEATH-like_dom_sf"/>
</dbReference>
<evidence type="ECO:0000259" key="2">
    <source>
        <dbReference type="PROSITE" id="PS50017"/>
    </source>
</evidence>
<dbReference type="EMBL" id="CASHTH010002139">
    <property type="protein sequence ID" value="CAI8025317.1"/>
    <property type="molecule type" value="Genomic_DNA"/>
</dbReference>
<organism evidence="3 4">
    <name type="scientific">Geodia barretti</name>
    <name type="common">Barrett's horny sponge</name>
    <dbReference type="NCBI Taxonomy" id="519541"/>
    <lineage>
        <taxon>Eukaryota</taxon>
        <taxon>Metazoa</taxon>
        <taxon>Porifera</taxon>
        <taxon>Demospongiae</taxon>
        <taxon>Heteroscleromorpha</taxon>
        <taxon>Tetractinellida</taxon>
        <taxon>Astrophorina</taxon>
        <taxon>Geodiidae</taxon>
        <taxon>Geodia</taxon>
    </lineage>
</organism>
<dbReference type="GO" id="GO:0007165">
    <property type="term" value="P:signal transduction"/>
    <property type="evidence" value="ECO:0007669"/>
    <property type="project" value="InterPro"/>
</dbReference>
<sequence length="324" mass="35929">MEVPVLSLPQAVLDQLVQHLEPQLALGKDWKGLAGVIGFNARHTAFIAARKSDSTRTLLIAWGQSGRSTVEKLVLALLCLGREDCIRILQSSLPGLDLTQLRATAARIKDNYTERDRVFPPFGDDYIICSDGWPTATVQSPPTHMTSEPLRRESLSATPPLSSQEDVPLFIQRETRPARSPEEEAPSLSVHPSEATGITHTHTYKREGATTYCRKAVKLSTICIPLGAWFCGQLWVGVQWEMLVDGKRWSSPYYSCMTTGSSISSLLFPSTYYRKYLRLVGATRTHTHGAVVAFVTVKPCLIDVVPSKEKVFISYYPESSTRSS</sequence>
<protein>
    <recommendedName>
        <fullName evidence="2">Death domain-containing protein</fullName>
    </recommendedName>
</protein>
<dbReference type="SMART" id="SM00005">
    <property type="entry name" value="DEATH"/>
    <property type="match status" value="1"/>
</dbReference>
<name>A0AA35WSX1_GEOBA</name>
<comment type="caution">
    <text evidence="3">The sequence shown here is derived from an EMBL/GenBank/DDBJ whole genome shotgun (WGS) entry which is preliminary data.</text>
</comment>
<feature type="region of interest" description="Disordered" evidence="1">
    <location>
        <begin position="138"/>
        <end position="162"/>
    </location>
</feature>
<accession>A0AA35WSX1</accession>
<dbReference type="InterPro" id="IPR000488">
    <property type="entry name" value="Death_dom"/>
</dbReference>
<dbReference type="Proteomes" id="UP001174909">
    <property type="component" value="Unassembled WGS sequence"/>
</dbReference>
<dbReference type="AlphaFoldDB" id="A0AA35WSX1"/>
<feature type="non-terminal residue" evidence="3">
    <location>
        <position position="324"/>
    </location>
</feature>
<dbReference type="PROSITE" id="PS50017">
    <property type="entry name" value="DEATH_DOMAIN"/>
    <property type="match status" value="1"/>
</dbReference>
<evidence type="ECO:0000313" key="4">
    <source>
        <dbReference type="Proteomes" id="UP001174909"/>
    </source>
</evidence>
<evidence type="ECO:0000256" key="1">
    <source>
        <dbReference type="SAM" id="MobiDB-lite"/>
    </source>
</evidence>